<reference evidence="2" key="1">
    <citation type="journal article" date="2019" name="Int. J. Syst. Evol. Microbiol.">
        <title>The Global Catalogue of Microorganisms (GCM) 10K type strain sequencing project: providing services to taxonomists for standard genome sequencing and annotation.</title>
        <authorList>
            <consortium name="The Broad Institute Genomics Platform"/>
            <consortium name="The Broad Institute Genome Sequencing Center for Infectious Disease"/>
            <person name="Wu L."/>
            <person name="Ma J."/>
        </authorList>
    </citation>
    <scope>NUCLEOTIDE SEQUENCE [LARGE SCALE GENOMIC DNA]</scope>
    <source>
        <strain evidence="2">CGMCC 1.3685</strain>
    </source>
</reference>
<gene>
    <name evidence="1" type="ORF">GCM10007173_13610</name>
</gene>
<protein>
    <submittedName>
        <fullName evidence="1">Uncharacterized protein</fullName>
    </submittedName>
</protein>
<sequence>MGMFDSFYDSEENEWQTKAYENQLALYRQGDELPPLEDHPNVTDYQVEIFGGRRTLGEPVDSFATVIGNRLTTINTPRNKDLPRINYGGAMYHPEAERELELRADK</sequence>
<name>A0ABQ2DI11_9MICC</name>
<accession>A0ABQ2DI11</accession>
<evidence type="ECO:0000313" key="1">
    <source>
        <dbReference type="EMBL" id="GGJ56076.1"/>
    </source>
</evidence>
<proteinExistence type="predicted"/>
<dbReference type="RefSeq" id="WP_188684622.1">
    <property type="nucleotide sequence ID" value="NZ_BMKX01000002.1"/>
</dbReference>
<dbReference type="EMBL" id="BMKX01000002">
    <property type="protein sequence ID" value="GGJ56076.1"/>
    <property type="molecule type" value="Genomic_DNA"/>
</dbReference>
<keyword evidence="2" id="KW-1185">Reference proteome</keyword>
<organism evidence="1 2">
    <name type="scientific">Glutamicibacter ardleyensis</name>
    <dbReference type="NCBI Taxonomy" id="225894"/>
    <lineage>
        <taxon>Bacteria</taxon>
        <taxon>Bacillati</taxon>
        <taxon>Actinomycetota</taxon>
        <taxon>Actinomycetes</taxon>
        <taxon>Micrococcales</taxon>
        <taxon>Micrococcaceae</taxon>
        <taxon>Glutamicibacter</taxon>
    </lineage>
</organism>
<dbReference type="GeneID" id="303303738"/>
<dbReference type="Proteomes" id="UP000606115">
    <property type="component" value="Unassembled WGS sequence"/>
</dbReference>
<comment type="caution">
    <text evidence="1">The sequence shown here is derived from an EMBL/GenBank/DDBJ whole genome shotgun (WGS) entry which is preliminary data.</text>
</comment>
<evidence type="ECO:0000313" key="2">
    <source>
        <dbReference type="Proteomes" id="UP000606115"/>
    </source>
</evidence>